<dbReference type="HOGENOM" id="CLU_101491_0_0_1"/>
<organism evidence="2 3">
    <name type="scientific">Paxillus involutus ATCC 200175</name>
    <dbReference type="NCBI Taxonomy" id="664439"/>
    <lineage>
        <taxon>Eukaryota</taxon>
        <taxon>Fungi</taxon>
        <taxon>Dikarya</taxon>
        <taxon>Basidiomycota</taxon>
        <taxon>Agaricomycotina</taxon>
        <taxon>Agaricomycetes</taxon>
        <taxon>Agaricomycetidae</taxon>
        <taxon>Boletales</taxon>
        <taxon>Paxilineae</taxon>
        <taxon>Paxillaceae</taxon>
        <taxon>Paxillus</taxon>
    </lineage>
</organism>
<reference evidence="2 3" key="1">
    <citation type="submission" date="2014-06" db="EMBL/GenBank/DDBJ databases">
        <authorList>
            <consortium name="DOE Joint Genome Institute"/>
            <person name="Kuo A."/>
            <person name="Kohler A."/>
            <person name="Nagy L.G."/>
            <person name="Floudas D."/>
            <person name="Copeland A."/>
            <person name="Barry K.W."/>
            <person name="Cichocki N."/>
            <person name="Veneault-Fourrey C."/>
            <person name="LaButti K."/>
            <person name="Lindquist E.A."/>
            <person name="Lipzen A."/>
            <person name="Lundell T."/>
            <person name="Morin E."/>
            <person name="Murat C."/>
            <person name="Sun H."/>
            <person name="Tunlid A."/>
            <person name="Henrissat B."/>
            <person name="Grigoriev I.V."/>
            <person name="Hibbett D.S."/>
            <person name="Martin F."/>
            <person name="Nordberg H.P."/>
            <person name="Cantor M.N."/>
            <person name="Hua S.X."/>
        </authorList>
    </citation>
    <scope>NUCLEOTIDE SEQUENCE [LARGE SCALE GENOMIC DNA]</scope>
    <source>
        <strain evidence="2 3">ATCC 200175</strain>
    </source>
</reference>
<reference evidence="3" key="2">
    <citation type="submission" date="2015-01" db="EMBL/GenBank/DDBJ databases">
        <title>Evolutionary Origins and Diversification of the Mycorrhizal Mutualists.</title>
        <authorList>
            <consortium name="DOE Joint Genome Institute"/>
            <consortium name="Mycorrhizal Genomics Consortium"/>
            <person name="Kohler A."/>
            <person name="Kuo A."/>
            <person name="Nagy L.G."/>
            <person name="Floudas D."/>
            <person name="Copeland A."/>
            <person name="Barry K.W."/>
            <person name="Cichocki N."/>
            <person name="Veneault-Fourrey C."/>
            <person name="LaButti K."/>
            <person name="Lindquist E.A."/>
            <person name="Lipzen A."/>
            <person name="Lundell T."/>
            <person name="Morin E."/>
            <person name="Murat C."/>
            <person name="Riley R."/>
            <person name="Ohm R."/>
            <person name="Sun H."/>
            <person name="Tunlid A."/>
            <person name="Henrissat B."/>
            <person name="Grigoriev I.V."/>
            <person name="Hibbett D.S."/>
            <person name="Martin F."/>
        </authorList>
    </citation>
    <scope>NUCLEOTIDE SEQUENCE [LARGE SCALE GENOMIC DNA]</scope>
    <source>
        <strain evidence="3">ATCC 200175</strain>
    </source>
</reference>
<evidence type="ECO:0000313" key="2">
    <source>
        <dbReference type="EMBL" id="KIJ07144.1"/>
    </source>
</evidence>
<evidence type="ECO:0000256" key="1">
    <source>
        <dbReference type="SAM" id="MobiDB-lite"/>
    </source>
</evidence>
<accession>A0A0C9SN17</accession>
<evidence type="ECO:0000313" key="3">
    <source>
        <dbReference type="Proteomes" id="UP000053647"/>
    </source>
</evidence>
<dbReference type="OrthoDB" id="3269417at2759"/>
<dbReference type="EMBL" id="KN820003">
    <property type="protein sequence ID" value="KIJ07144.1"/>
    <property type="molecule type" value="Genomic_DNA"/>
</dbReference>
<dbReference type="Proteomes" id="UP000053647">
    <property type="component" value="Unassembled WGS sequence"/>
</dbReference>
<sequence length="197" mass="22239">MSDRYRSVKTFGRGTIRRFHKNVSAMKRLAARDFEDLLQCAIPTFEGLLPDPHNKVLLDLLFDLSTWHAFAKLRMHTDDTLSFFDIATTSLSKAVRRFQRTTCSFYHTTELPQEYASRGRRQAALAAKQPNSSAGKASTAPKAKKLNLTTYKYHALGDYPDTIRRYGTTDSYSTQTVCSSVLMCSIDPLMLNPTGRA</sequence>
<protein>
    <submittedName>
        <fullName evidence="2">Uncharacterized protein</fullName>
    </submittedName>
</protein>
<gene>
    <name evidence="2" type="ORF">PAXINDRAFT_90871</name>
</gene>
<feature type="region of interest" description="Disordered" evidence="1">
    <location>
        <begin position="119"/>
        <end position="141"/>
    </location>
</feature>
<dbReference type="AlphaFoldDB" id="A0A0C9SN17"/>
<name>A0A0C9SN17_PAXIN</name>
<proteinExistence type="predicted"/>
<keyword evidence="3" id="KW-1185">Reference proteome</keyword>